<protein>
    <recommendedName>
        <fullName evidence="4">Steroid 5-alpha reductase C-terminal domain-containing protein</fullName>
    </recommendedName>
</protein>
<evidence type="ECO:0008006" key="4">
    <source>
        <dbReference type="Google" id="ProtNLM"/>
    </source>
</evidence>
<dbReference type="InterPro" id="IPR039357">
    <property type="entry name" value="SRD5A/TECR"/>
</dbReference>
<feature type="transmembrane region" description="Helical" evidence="1">
    <location>
        <begin position="145"/>
        <end position="163"/>
    </location>
</feature>
<organism evidence="2 3">
    <name type="scientific">Hibiscus sabdariffa</name>
    <name type="common">roselle</name>
    <dbReference type="NCBI Taxonomy" id="183260"/>
    <lineage>
        <taxon>Eukaryota</taxon>
        <taxon>Viridiplantae</taxon>
        <taxon>Streptophyta</taxon>
        <taxon>Embryophyta</taxon>
        <taxon>Tracheophyta</taxon>
        <taxon>Spermatophyta</taxon>
        <taxon>Magnoliopsida</taxon>
        <taxon>eudicotyledons</taxon>
        <taxon>Gunneridae</taxon>
        <taxon>Pentapetalae</taxon>
        <taxon>rosids</taxon>
        <taxon>malvids</taxon>
        <taxon>Malvales</taxon>
        <taxon>Malvaceae</taxon>
        <taxon>Malvoideae</taxon>
        <taxon>Hibiscus</taxon>
    </lineage>
</organism>
<sequence>MVLEIVFPPSLVHTAASVVVLISMAILGILETRGTHLKYSKFFDASSTISPNVPSRIGMILGYTPPFLVGLASFRLFQYGDFRFLLLKSAITIHFFKRILEGLPEPSIDFKCCGVVLFLMGIGGNFYHHYLLSKLRTKGGKDYKIPKGVTLGIVLYVMGRSYVTRRWYISKFDDFPKEVKALIPYVF</sequence>
<comment type="caution">
    <text evidence="2">The sequence shown here is derived from an EMBL/GenBank/DDBJ whole genome shotgun (WGS) entry which is preliminary data.</text>
</comment>
<dbReference type="PANTHER" id="PTHR10556">
    <property type="entry name" value="3-OXO-5-ALPHA-STEROID 4-DEHYDROGENASE"/>
    <property type="match status" value="1"/>
</dbReference>
<accession>A0ABR2QER3</accession>
<dbReference type="PROSITE" id="PS50244">
    <property type="entry name" value="S5A_REDUCTASE"/>
    <property type="match status" value="1"/>
</dbReference>
<keyword evidence="3" id="KW-1185">Reference proteome</keyword>
<evidence type="ECO:0000313" key="2">
    <source>
        <dbReference type="EMBL" id="KAK8999187.1"/>
    </source>
</evidence>
<feature type="transmembrane region" description="Helical" evidence="1">
    <location>
        <begin position="12"/>
        <end position="30"/>
    </location>
</feature>
<evidence type="ECO:0000256" key="1">
    <source>
        <dbReference type="SAM" id="Phobius"/>
    </source>
</evidence>
<evidence type="ECO:0000313" key="3">
    <source>
        <dbReference type="Proteomes" id="UP001396334"/>
    </source>
</evidence>
<keyword evidence="1" id="KW-0812">Transmembrane</keyword>
<feature type="transmembrane region" description="Helical" evidence="1">
    <location>
        <begin position="112"/>
        <end position="130"/>
    </location>
</feature>
<reference evidence="2 3" key="1">
    <citation type="journal article" date="2024" name="G3 (Bethesda)">
        <title>Genome assembly of Hibiscus sabdariffa L. provides insights into metabolisms of medicinal natural products.</title>
        <authorList>
            <person name="Kim T."/>
        </authorList>
    </citation>
    <scope>NUCLEOTIDE SEQUENCE [LARGE SCALE GENOMIC DNA]</scope>
    <source>
        <strain evidence="2">TK-2024</strain>
        <tissue evidence="2">Old leaves</tissue>
    </source>
</reference>
<gene>
    <name evidence="2" type="ORF">V6N11_070363</name>
</gene>
<feature type="transmembrane region" description="Helical" evidence="1">
    <location>
        <begin position="57"/>
        <end position="76"/>
    </location>
</feature>
<keyword evidence="1" id="KW-0472">Membrane</keyword>
<dbReference type="Proteomes" id="UP001396334">
    <property type="component" value="Unassembled WGS sequence"/>
</dbReference>
<dbReference type="PANTHER" id="PTHR10556:SF35">
    <property type="entry name" value="3-OXO-5-ALPHA-STEROID 4-DEHYDROGENASE FAMILY PROTEIN"/>
    <property type="match status" value="1"/>
</dbReference>
<dbReference type="EMBL" id="JBBPBN010000040">
    <property type="protein sequence ID" value="KAK8999187.1"/>
    <property type="molecule type" value="Genomic_DNA"/>
</dbReference>
<proteinExistence type="predicted"/>
<keyword evidence="1" id="KW-1133">Transmembrane helix</keyword>
<name>A0ABR2QER3_9ROSI</name>